<feature type="compositionally biased region" description="Low complexity" evidence="1">
    <location>
        <begin position="724"/>
        <end position="759"/>
    </location>
</feature>
<sequence length="883" mass="98652">MRRGRSSTVSAVALRRATSERRLTLAIDDMSSPPTSGCMTPDNDDLDPPLSLSDQVHVAYALDDIHLAKILLLKLKGIEVTSDSDPRIAAVQPEDFDECFLPNGPFMSEEDEEAIKEMQRKERERLEVEHEKQLQRQRELEEERRRKEWEEHCERIWEREKKRLREEKAFIERKKEEERKRHLEAQRRRSQRSSKISYAQLGQRPVVNQDLMYNVPKASSSDIAFKDVLTSMRGPLFPPERSASKDAKRRDAQLLSSLLVDVKYQGERSYKGKEKAVILPPSRQNSLVSSTSSEECPACSPSSPSSSSRSWFSFSPSSSLSTNITTPSTSASSFKNWLRVRAATNSAQSQAPVQVAQPCTCGNASRKPYTVLTPISLHDSPLLQDPVSVPDSPDSCSPQSTSSPPTQLVPPSTSLVVSHLSNLLTLANKFQSAYLQATVFAQVDQVTTLDSYGYDEKYSDHEERERIRVWKEEARAYREFRERKSKSKEQSGKRRHPRLRPVGYRASREDISRCFSTNVQPNGINTSDDGENLSSSDSSHDVDATSKDKAIKWIPLQPLISRSRLQLSLPKTKLPTPLPFPIFFKPQPTVPLTLSPMRRVVRERQQQVEMMLQHKSKSKSMSRGREVVEDEYPREREREGRFAHRPSSSPPREFGYSSSSTSRGSSFCYSYSYSRPPNRIQRSSRNPTPRPRYVANPFYLRVKALNNLVSSVEAQRMGLVGAGAYSSSSGREGSFYRGSSSSSSGGSGGSSTNASTSGGPTREGGKMKEKVVGVAYEDAGRSLLGLCVLGDEDEDEEVAEVEVEVVEVEVESESNEAGQVPVQVQVPVQRGRPATPVMLHSASPSARQQRALAAAGYQYPEAGYVRRGSVKVILKSQDISTSV</sequence>
<feature type="region of interest" description="Disordered" evidence="1">
    <location>
        <begin position="271"/>
        <end position="310"/>
    </location>
</feature>
<feature type="region of interest" description="Disordered" evidence="1">
    <location>
        <begin position="480"/>
        <end position="503"/>
    </location>
</feature>
<evidence type="ECO:0000313" key="2">
    <source>
        <dbReference type="EMBL" id="KAK7465305.1"/>
    </source>
</evidence>
<feature type="region of interest" description="Disordered" evidence="1">
    <location>
        <begin position="611"/>
        <end position="664"/>
    </location>
</feature>
<gene>
    <name evidence="2" type="ORF">VKT23_005284</name>
</gene>
<evidence type="ECO:0000313" key="3">
    <source>
        <dbReference type="Proteomes" id="UP001498398"/>
    </source>
</evidence>
<feature type="region of interest" description="Disordered" evidence="1">
    <location>
        <begin position="382"/>
        <end position="410"/>
    </location>
</feature>
<proteinExistence type="predicted"/>
<reference evidence="2 3" key="1">
    <citation type="submission" date="2024-01" db="EMBL/GenBank/DDBJ databases">
        <title>A draft genome for the cacao thread blight pathogen Marasmiellus scandens.</title>
        <authorList>
            <person name="Baruah I.K."/>
            <person name="Leung J."/>
            <person name="Bukari Y."/>
            <person name="Amoako-Attah I."/>
            <person name="Meinhardt L.W."/>
            <person name="Bailey B.A."/>
            <person name="Cohen S.P."/>
        </authorList>
    </citation>
    <scope>NUCLEOTIDE SEQUENCE [LARGE SCALE GENOMIC DNA]</scope>
    <source>
        <strain evidence="2 3">GH-19</strain>
    </source>
</reference>
<feature type="region of interest" description="Disordered" evidence="1">
    <location>
        <begin position="724"/>
        <end position="767"/>
    </location>
</feature>
<feature type="compositionally biased region" description="Basic and acidic residues" evidence="1">
    <location>
        <begin position="480"/>
        <end position="492"/>
    </location>
</feature>
<feature type="region of interest" description="Disordered" evidence="1">
    <location>
        <begin position="515"/>
        <end position="544"/>
    </location>
</feature>
<feature type="compositionally biased region" description="Basic and acidic residues" evidence="1">
    <location>
        <begin position="623"/>
        <end position="642"/>
    </location>
</feature>
<feature type="compositionally biased region" description="Low complexity" evidence="1">
    <location>
        <begin position="383"/>
        <end position="410"/>
    </location>
</feature>
<evidence type="ECO:0000256" key="1">
    <source>
        <dbReference type="SAM" id="MobiDB-lite"/>
    </source>
</evidence>
<feature type="compositionally biased region" description="Low complexity" evidence="1">
    <location>
        <begin position="289"/>
        <end position="310"/>
    </location>
</feature>
<dbReference type="EMBL" id="JBANRG010000006">
    <property type="protein sequence ID" value="KAK7465305.1"/>
    <property type="molecule type" value="Genomic_DNA"/>
</dbReference>
<organism evidence="2 3">
    <name type="scientific">Marasmiellus scandens</name>
    <dbReference type="NCBI Taxonomy" id="2682957"/>
    <lineage>
        <taxon>Eukaryota</taxon>
        <taxon>Fungi</taxon>
        <taxon>Dikarya</taxon>
        <taxon>Basidiomycota</taxon>
        <taxon>Agaricomycotina</taxon>
        <taxon>Agaricomycetes</taxon>
        <taxon>Agaricomycetidae</taxon>
        <taxon>Agaricales</taxon>
        <taxon>Marasmiineae</taxon>
        <taxon>Omphalotaceae</taxon>
        <taxon>Marasmiellus</taxon>
    </lineage>
</organism>
<keyword evidence="3" id="KW-1185">Reference proteome</keyword>
<accession>A0ABR1JQM5</accession>
<feature type="compositionally biased region" description="Basic and acidic residues" evidence="1">
    <location>
        <begin position="175"/>
        <end position="187"/>
    </location>
</feature>
<feature type="region of interest" description="Disordered" evidence="1">
    <location>
        <begin position="175"/>
        <end position="201"/>
    </location>
</feature>
<name>A0ABR1JQM5_9AGAR</name>
<dbReference type="Proteomes" id="UP001498398">
    <property type="component" value="Unassembled WGS sequence"/>
</dbReference>
<protein>
    <submittedName>
        <fullName evidence="2">Uncharacterized protein</fullName>
    </submittedName>
</protein>
<comment type="caution">
    <text evidence="2">The sequence shown here is derived from an EMBL/GenBank/DDBJ whole genome shotgun (WGS) entry which is preliminary data.</text>
</comment>
<feature type="compositionally biased region" description="Polar residues" evidence="1">
    <location>
        <begin position="515"/>
        <end position="537"/>
    </location>
</feature>